<gene>
    <name evidence="3" type="ORF">C7449_102652</name>
</gene>
<keyword evidence="4" id="KW-1185">Reference proteome</keyword>
<dbReference type="AlphaFoldDB" id="A0A2T5BFK7"/>
<feature type="region of interest" description="Disordered" evidence="1">
    <location>
        <begin position="1"/>
        <end position="23"/>
    </location>
</feature>
<reference evidence="3 4" key="1">
    <citation type="submission" date="2018-04" db="EMBL/GenBank/DDBJ databases">
        <title>Genomic Encyclopedia of Type Strains, Phase IV (KMG-IV): sequencing the most valuable type-strain genomes for metagenomic binning, comparative biology and taxonomic classification.</title>
        <authorList>
            <person name="Goeker M."/>
        </authorList>
    </citation>
    <scope>NUCLEOTIDE SEQUENCE [LARGE SCALE GENOMIC DNA]</scope>
    <source>
        <strain evidence="3 4">DSM 7138</strain>
    </source>
</reference>
<accession>A0A2T5BFK7</accession>
<evidence type="ECO:0000313" key="3">
    <source>
        <dbReference type="EMBL" id="PTM97772.1"/>
    </source>
</evidence>
<evidence type="ECO:0000259" key="2">
    <source>
        <dbReference type="Pfam" id="PF18557"/>
    </source>
</evidence>
<feature type="domain" description="Anti-sigma factor NepR" evidence="2">
    <location>
        <begin position="24"/>
        <end position="55"/>
    </location>
</feature>
<dbReference type="EMBL" id="PZZZ01000002">
    <property type="protein sequence ID" value="PTM97772.1"/>
    <property type="molecule type" value="Genomic_DNA"/>
</dbReference>
<evidence type="ECO:0000313" key="4">
    <source>
        <dbReference type="Proteomes" id="UP000241247"/>
    </source>
</evidence>
<protein>
    <recommendedName>
        <fullName evidence="2">Anti-sigma factor NepR domain-containing protein</fullName>
    </recommendedName>
</protein>
<dbReference type="RefSeq" id="WP_108002019.1">
    <property type="nucleotide sequence ID" value="NZ_JBHEEX010000001.1"/>
</dbReference>
<evidence type="ECO:0000256" key="1">
    <source>
        <dbReference type="SAM" id="MobiDB-lite"/>
    </source>
</evidence>
<sequence>MSKPVVGGHKPDGSRGTLDPGSVVGRKLKSFYEAIETEPVPEQLLDLLEKLDEAERQASRQR</sequence>
<comment type="caution">
    <text evidence="3">The sequence shown here is derived from an EMBL/GenBank/DDBJ whole genome shotgun (WGS) entry which is preliminary data.</text>
</comment>
<name>A0A2T5BFK7_MYCDI</name>
<proteinExistence type="predicted"/>
<dbReference type="OrthoDB" id="8420654at2"/>
<dbReference type="Pfam" id="PF18557">
    <property type="entry name" value="NepR"/>
    <property type="match status" value="1"/>
</dbReference>
<dbReference type="InterPro" id="IPR041649">
    <property type="entry name" value="NepR"/>
</dbReference>
<dbReference type="Proteomes" id="UP000241247">
    <property type="component" value="Unassembled WGS sequence"/>
</dbReference>
<organism evidence="3 4">
    <name type="scientific">Mycoplana dimorpha</name>
    <dbReference type="NCBI Taxonomy" id="28320"/>
    <lineage>
        <taxon>Bacteria</taxon>
        <taxon>Pseudomonadati</taxon>
        <taxon>Pseudomonadota</taxon>
        <taxon>Alphaproteobacteria</taxon>
        <taxon>Hyphomicrobiales</taxon>
        <taxon>Rhizobiaceae</taxon>
        <taxon>Mycoplana</taxon>
    </lineage>
</organism>